<sequence length="235" mass="24772">MTRILAIETSTELATAAILTDGDIFIRELSGVQTHSQGILPAIQALLAEAGIRLQDCDAIAFGCGPGAFTGIRTACGIVQGLAYGADLPVVPVVSLLAMAEAAREQATSNEFVCILDARMNEVYWAQYRFEDTGWTEVSAPALTGLDAALAAITLENPQLVLGNGLTLPEPVQTRYPGLLCMPHAKQVGLLGLNDFAAGLGLPAEQAQPLYLRNKIALTTAEREQAKLQATKAPA</sequence>
<evidence type="ECO:0000259" key="1">
    <source>
        <dbReference type="Pfam" id="PF00814"/>
    </source>
</evidence>
<dbReference type="SUPFAM" id="SSF53067">
    <property type="entry name" value="Actin-like ATPase domain"/>
    <property type="match status" value="2"/>
</dbReference>
<dbReference type="PANTHER" id="PTHR11735:SF11">
    <property type="entry name" value="TRNA THREONYLCARBAMOYLADENOSINE BIOSYNTHESIS PROTEIN TSAB"/>
    <property type="match status" value="1"/>
</dbReference>
<feature type="domain" description="Gcp-like" evidence="1">
    <location>
        <begin position="33"/>
        <end position="151"/>
    </location>
</feature>
<dbReference type="AlphaFoldDB" id="A0A318JDA2"/>
<evidence type="ECO:0000313" key="2">
    <source>
        <dbReference type="EMBL" id="PXX46457.1"/>
    </source>
</evidence>
<dbReference type="Proteomes" id="UP000247792">
    <property type="component" value="Unassembled WGS sequence"/>
</dbReference>
<dbReference type="GO" id="GO:0005829">
    <property type="term" value="C:cytosol"/>
    <property type="evidence" value="ECO:0007669"/>
    <property type="project" value="TreeGrafter"/>
</dbReference>
<dbReference type="EMBL" id="QJKB01000001">
    <property type="protein sequence ID" value="PXX46457.1"/>
    <property type="molecule type" value="Genomic_DNA"/>
</dbReference>
<organism evidence="2 3">
    <name type="scientific">Undibacterium pigrum</name>
    <dbReference type="NCBI Taxonomy" id="401470"/>
    <lineage>
        <taxon>Bacteria</taxon>
        <taxon>Pseudomonadati</taxon>
        <taxon>Pseudomonadota</taxon>
        <taxon>Betaproteobacteria</taxon>
        <taxon>Burkholderiales</taxon>
        <taxon>Oxalobacteraceae</taxon>
        <taxon>Undibacterium</taxon>
    </lineage>
</organism>
<name>A0A318JDA2_9BURK</name>
<accession>A0A318JDA2</accession>
<dbReference type="Pfam" id="PF00814">
    <property type="entry name" value="TsaD"/>
    <property type="match status" value="1"/>
</dbReference>
<dbReference type="GO" id="GO:0002949">
    <property type="term" value="P:tRNA threonylcarbamoyladenosine modification"/>
    <property type="evidence" value="ECO:0007669"/>
    <property type="project" value="InterPro"/>
</dbReference>
<dbReference type="InterPro" id="IPR000905">
    <property type="entry name" value="Gcp-like_dom"/>
</dbReference>
<dbReference type="Gene3D" id="3.30.420.40">
    <property type="match status" value="2"/>
</dbReference>
<dbReference type="InterPro" id="IPR022496">
    <property type="entry name" value="T6A_TsaB"/>
</dbReference>
<reference evidence="2 3" key="1">
    <citation type="submission" date="2018-05" db="EMBL/GenBank/DDBJ databases">
        <title>Genomic Encyclopedia of Type Strains, Phase IV (KMG-IV): sequencing the most valuable type-strain genomes for metagenomic binning, comparative biology and taxonomic classification.</title>
        <authorList>
            <person name="Goeker M."/>
        </authorList>
    </citation>
    <scope>NUCLEOTIDE SEQUENCE [LARGE SCALE GENOMIC DNA]</scope>
    <source>
        <strain evidence="2 3">DSM 19792</strain>
    </source>
</reference>
<gene>
    <name evidence="2" type="ORF">DFR42_10120</name>
</gene>
<dbReference type="InterPro" id="IPR043129">
    <property type="entry name" value="ATPase_NBD"/>
</dbReference>
<keyword evidence="3" id="KW-1185">Reference proteome</keyword>
<dbReference type="RefSeq" id="WP_110252942.1">
    <property type="nucleotide sequence ID" value="NZ_QJKB01000001.1"/>
</dbReference>
<proteinExistence type="predicted"/>
<protein>
    <submittedName>
        <fullName evidence="2">tRNA threonylcarbamoyladenosine biosynthesis protein TsaB</fullName>
    </submittedName>
</protein>
<dbReference type="NCBIfam" id="TIGR03725">
    <property type="entry name" value="T6A_YeaZ"/>
    <property type="match status" value="1"/>
</dbReference>
<dbReference type="OrthoDB" id="9809995at2"/>
<evidence type="ECO:0000313" key="3">
    <source>
        <dbReference type="Proteomes" id="UP000247792"/>
    </source>
</evidence>
<dbReference type="PANTHER" id="PTHR11735">
    <property type="entry name" value="TRNA N6-ADENOSINE THREONYLCARBAMOYLTRANSFERASE"/>
    <property type="match status" value="1"/>
</dbReference>
<comment type="caution">
    <text evidence="2">The sequence shown here is derived from an EMBL/GenBank/DDBJ whole genome shotgun (WGS) entry which is preliminary data.</text>
</comment>
<dbReference type="CDD" id="cd24032">
    <property type="entry name" value="ASKHA_NBD_TsaB"/>
    <property type="match status" value="1"/>
</dbReference>